<organism evidence="2">
    <name type="scientific">Cumathamnion serrulatum</name>
    <dbReference type="NCBI Taxonomy" id="1206573"/>
    <lineage>
        <taxon>Eukaryota</taxon>
        <taxon>Rhodophyta</taxon>
        <taxon>Florideophyceae</taxon>
        <taxon>Rhodymeniophycidae</taxon>
        <taxon>Ceramiales</taxon>
        <taxon>Delesseriaceae</taxon>
        <taxon>Cumathamnion</taxon>
    </lineage>
</organism>
<dbReference type="EMBL" id="MW292565">
    <property type="protein sequence ID" value="QQY85299.1"/>
    <property type="molecule type" value="Genomic_DNA"/>
</dbReference>
<feature type="transmembrane region" description="Helical" evidence="1">
    <location>
        <begin position="152"/>
        <end position="173"/>
    </location>
</feature>
<dbReference type="RefSeq" id="YP_010156048.1">
    <property type="nucleotide sequence ID" value="NC_057222.1"/>
</dbReference>
<proteinExistence type="predicted"/>
<gene>
    <name evidence="2" type="primary">ycf92</name>
</gene>
<feature type="transmembrane region" description="Helical" evidence="1">
    <location>
        <begin position="209"/>
        <end position="230"/>
    </location>
</feature>
<feature type="transmembrane region" description="Helical" evidence="1">
    <location>
        <begin position="20"/>
        <end position="39"/>
    </location>
</feature>
<geneLocation type="plastid" evidence="2"/>
<sequence>MNLSYLSFYSQYLNSPVTKFHKINITYKISTIFLILIIIPYINNENLSFMVILLSYLFFSTINKSDKKLLFIKKNYISLFALIYSLFAYKNLSQELLHHKFCQNYYIPYKIKEISLKKNTYIIHYMIVLFLCYSIPTFIIKIFIIHTLYLEIITVLLISTKYECIISFFLKYLQKIQLSHSEYQYLFIIVISFTSQFLERIIYNLDNLYYSIQFRYNYLHTLNIIIYRLLNKYMLNMLNDTNNISTNLWNREITIKHFYN</sequence>
<feature type="transmembrane region" description="Helical" evidence="1">
    <location>
        <begin position="185"/>
        <end position="203"/>
    </location>
</feature>
<feature type="transmembrane region" description="Helical" evidence="1">
    <location>
        <begin position="46"/>
        <end position="63"/>
    </location>
</feature>
<evidence type="ECO:0000256" key="1">
    <source>
        <dbReference type="SAM" id="Phobius"/>
    </source>
</evidence>
<keyword evidence="1" id="KW-1133">Transmembrane helix</keyword>
<dbReference type="AlphaFoldDB" id="A0A7U1AQY7"/>
<evidence type="ECO:0000313" key="2">
    <source>
        <dbReference type="EMBL" id="QQY85299.1"/>
    </source>
</evidence>
<keyword evidence="1" id="KW-0812">Transmembrane</keyword>
<accession>A0A7U1AQY7</accession>
<keyword evidence="1" id="KW-0472">Membrane</keyword>
<dbReference type="GeneID" id="67159500"/>
<protein>
    <submittedName>
        <fullName evidence="2">Uncharacterized protein</fullName>
    </submittedName>
</protein>
<name>A0A7U1AQY7_9FLOR</name>
<keyword evidence="2" id="KW-0934">Plastid</keyword>
<feature type="transmembrane region" description="Helical" evidence="1">
    <location>
        <begin position="122"/>
        <end position="146"/>
    </location>
</feature>
<reference evidence="2" key="1">
    <citation type="submission" date="2020-11" db="EMBL/GenBank/DDBJ databases">
        <title>Complete plastid genome of Cumathamnion serrulatum (Ceramiales, Florideophyceae, Rhodophyta).</title>
        <authorList>
            <person name="Kim H."/>
            <person name="Yoon H.S."/>
        </authorList>
    </citation>
    <scope>NUCLEOTIDE SEQUENCE</scope>
</reference>